<evidence type="ECO:0000313" key="1">
    <source>
        <dbReference type="EMBL" id="TFD91461.1"/>
    </source>
</evidence>
<keyword evidence="2" id="KW-1185">Reference proteome</keyword>
<protein>
    <submittedName>
        <fullName evidence="1">Glycosyltransferase</fullName>
    </submittedName>
</protein>
<dbReference type="Gene3D" id="3.40.50.2000">
    <property type="entry name" value="Glycogen Phosphorylase B"/>
    <property type="match status" value="1"/>
</dbReference>
<evidence type="ECO:0000313" key="2">
    <source>
        <dbReference type="Proteomes" id="UP000297626"/>
    </source>
</evidence>
<gene>
    <name evidence="1" type="ORF">E3T51_01800</name>
</gene>
<keyword evidence="1" id="KW-0808">Transferase</keyword>
<dbReference type="Proteomes" id="UP000297626">
    <property type="component" value="Unassembled WGS sequence"/>
</dbReference>
<dbReference type="SUPFAM" id="SSF53756">
    <property type="entry name" value="UDP-Glycosyltransferase/glycogen phosphorylase"/>
    <property type="match status" value="1"/>
</dbReference>
<dbReference type="PANTHER" id="PTHR12526">
    <property type="entry name" value="GLYCOSYLTRANSFERASE"/>
    <property type="match status" value="1"/>
</dbReference>
<dbReference type="GO" id="GO:0016740">
    <property type="term" value="F:transferase activity"/>
    <property type="evidence" value="ECO:0007669"/>
    <property type="project" value="UniProtKB-KW"/>
</dbReference>
<dbReference type="EMBL" id="SOHN01000003">
    <property type="protein sequence ID" value="TFD91461.1"/>
    <property type="molecule type" value="Genomic_DNA"/>
</dbReference>
<dbReference type="RefSeq" id="WP_134526708.1">
    <property type="nucleotide sequence ID" value="NZ_SOHN01000003.1"/>
</dbReference>
<accession>A0A4R9BX52</accession>
<dbReference type="Pfam" id="PF13692">
    <property type="entry name" value="Glyco_trans_1_4"/>
    <property type="match status" value="1"/>
</dbReference>
<name>A0A4R9BX52_9MICO</name>
<sequence length="375" mass="39590">MTAGPGVVVYIPGSRWSGVAGTDRRLVTALGTLAPVLWVDPPFSMLTRTRVGAHETNRAGRSLVAPGVTCLQTLAPPGASRPVIRSVTARLLARGIRSSLSAAGTSATAVVLASPREGFPVGVPGLRVLYVTDDWPAGAALMGLPIHRVRALLARNVRQADVVAAVSPVLAALLERDYGVPVLILPNGCEPNRALPAAAETASAGLVGQLNERLDVGILEAVRAGGTPLDIVGPRTDRDAATRMELDRLLAGPGVTWHGPVPFEELPARLARMGVGLTPYADSPFNRASFPLKILEYLAAGLPVVSTDLAAVRWLDTDLISVARDPQDFARLVREILARPADPADRARRIAFARQHSWNARARQLLGLLVSGVQA</sequence>
<proteinExistence type="predicted"/>
<comment type="caution">
    <text evidence="1">The sequence shown here is derived from an EMBL/GenBank/DDBJ whole genome shotgun (WGS) entry which is preliminary data.</text>
</comment>
<dbReference type="AlphaFoldDB" id="A0A4R9BX52"/>
<organism evidence="1 2">
    <name type="scientific">Cryobacterium serini</name>
    <dbReference type="NCBI Taxonomy" id="1259201"/>
    <lineage>
        <taxon>Bacteria</taxon>
        <taxon>Bacillati</taxon>
        <taxon>Actinomycetota</taxon>
        <taxon>Actinomycetes</taxon>
        <taxon>Micrococcales</taxon>
        <taxon>Microbacteriaceae</taxon>
        <taxon>Cryobacterium</taxon>
    </lineage>
</organism>
<reference evidence="1 2" key="1">
    <citation type="submission" date="2019-03" db="EMBL/GenBank/DDBJ databases">
        <title>Genomics of glacier-inhabiting Cryobacterium strains.</title>
        <authorList>
            <person name="Liu Q."/>
            <person name="Xin Y.-H."/>
        </authorList>
    </citation>
    <scope>NUCLEOTIDE SEQUENCE [LARGE SCALE GENOMIC DNA]</scope>
    <source>
        <strain evidence="1 2">Sr54</strain>
    </source>
</reference>